<dbReference type="FunFam" id="3.40.50.970:FF:000007">
    <property type="entry name" value="Acetolactate synthase"/>
    <property type="match status" value="1"/>
</dbReference>
<dbReference type="Pfam" id="PF02776">
    <property type="entry name" value="TPP_enzyme_N"/>
    <property type="match status" value="1"/>
</dbReference>
<dbReference type="InterPro" id="IPR045229">
    <property type="entry name" value="TPP_enz"/>
</dbReference>
<dbReference type="GO" id="GO:0005948">
    <property type="term" value="C:acetolactate synthase complex"/>
    <property type="evidence" value="ECO:0007669"/>
    <property type="project" value="TreeGrafter"/>
</dbReference>
<feature type="domain" description="Thiamine pyrophosphate enzyme N-terminal TPP-binding" evidence="17">
    <location>
        <begin position="1"/>
        <end position="115"/>
    </location>
</feature>
<dbReference type="PANTHER" id="PTHR18968">
    <property type="entry name" value="THIAMINE PYROPHOSPHATE ENZYMES"/>
    <property type="match status" value="1"/>
</dbReference>
<dbReference type="GO" id="GO:0000287">
    <property type="term" value="F:magnesium ion binding"/>
    <property type="evidence" value="ECO:0007669"/>
    <property type="project" value="UniProtKB-UniRule"/>
</dbReference>
<name>A0A4R2RK84_9FIRM</name>
<evidence type="ECO:0000256" key="8">
    <source>
        <dbReference type="ARBA" id="ARBA00022723"/>
    </source>
</evidence>
<sequence length="562" mass="60179">MTGAQAVVACLEKEGVELIFGYPGGVVLPLYDALYDSSIRHVLTRHEQGAAHGADGYARATGKVGVCFATSGPGATNLITGIATANMDSVPMVCITGQVVMPVIGKDSFQEADITGITAPITKHNYLVKNPADLPRILKEAFYIARTGRPGPVVVDIPKDIFTATIDFVYPEEVKLRGYKPLFAGQAEQVDALAEALSKASKPLLFIGGGVISAGASADLVRLAETYEIPVISSLMALGAMPTDHRLHLGMVGMHGTVAANLAVMNCDLLIGVGARFDDRVTGKITHFAPNARIAHLDIDPAEIDKNVRTHLRVIGDLAWSLPTLQQSLARYDFVVEKHTAWLNQVVQWQTDSPLTYQASETVIKPQLVIQELNRLSEGRGLVVTDVGQHQMWTAQYHRFSRPRTLLTSGGLGTMGFGLPAAIGAQLAFPDELVTLISGDGSIMMNIQELATIVEHQLPIKVAILNNNALGMVQQWQRMFFNQRYSHSSFGVGASDYVKIAEAFGATGLRATTPGELTEVITQALAINGPVVMDIHVCAEENVLPMVPAGASLDQMIEGGVG</sequence>
<dbReference type="FunFam" id="3.40.50.1220:FF:000008">
    <property type="entry name" value="Acetolactate synthase"/>
    <property type="match status" value="1"/>
</dbReference>
<dbReference type="Pfam" id="PF00205">
    <property type="entry name" value="TPP_enzyme_M"/>
    <property type="match status" value="1"/>
</dbReference>
<comment type="pathway">
    <text evidence="1 14">Amino-acid biosynthesis; L-isoleucine biosynthesis; L-isoleucine from 2-oxobutanoate: step 1/4.</text>
</comment>
<dbReference type="InterPro" id="IPR012846">
    <property type="entry name" value="Acetolactate_synth_lsu"/>
</dbReference>
<dbReference type="GO" id="GO:0009099">
    <property type="term" value="P:L-valine biosynthetic process"/>
    <property type="evidence" value="ECO:0007669"/>
    <property type="project" value="UniProtKB-UniPathway"/>
</dbReference>
<evidence type="ECO:0000256" key="12">
    <source>
        <dbReference type="ARBA" id="ARBA00023304"/>
    </source>
</evidence>
<keyword evidence="9" id="KW-0274">FAD</keyword>
<keyword evidence="5 14" id="KW-0028">Amino-acid biosynthesis</keyword>
<dbReference type="GO" id="GO:0003984">
    <property type="term" value="F:acetolactate synthase activity"/>
    <property type="evidence" value="ECO:0007669"/>
    <property type="project" value="UniProtKB-EC"/>
</dbReference>
<dbReference type="Pfam" id="PF02775">
    <property type="entry name" value="TPP_enzyme_C"/>
    <property type="match status" value="1"/>
</dbReference>
<dbReference type="SUPFAM" id="SSF52467">
    <property type="entry name" value="DHS-like NAD/FAD-binding domain"/>
    <property type="match status" value="1"/>
</dbReference>
<organism evidence="18 19">
    <name type="scientific">Heliophilum fasciatum</name>
    <dbReference type="NCBI Taxonomy" id="35700"/>
    <lineage>
        <taxon>Bacteria</taxon>
        <taxon>Bacillati</taxon>
        <taxon>Bacillota</taxon>
        <taxon>Clostridia</taxon>
        <taxon>Eubacteriales</taxon>
        <taxon>Heliobacteriaceae</taxon>
        <taxon>Heliophilum</taxon>
    </lineage>
</organism>
<dbReference type="GO" id="GO:0030976">
    <property type="term" value="F:thiamine pyrophosphate binding"/>
    <property type="evidence" value="ECO:0007669"/>
    <property type="project" value="UniProtKB-UniRule"/>
</dbReference>
<evidence type="ECO:0000259" key="15">
    <source>
        <dbReference type="Pfam" id="PF00205"/>
    </source>
</evidence>
<dbReference type="SUPFAM" id="SSF52518">
    <property type="entry name" value="Thiamin diphosphate-binding fold (THDP-binding)"/>
    <property type="match status" value="2"/>
</dbReference>
<evidence type="ECO:0000256" key="6">
    <source>
        <dbReference type="ARBA" id="ARBA00022630"/>
    </source>
</evidence>
<dbReference type="GO" id="GO:0009097">
    <property type="term" value="P:isoleucine biosynthetic process"/>
    <property type="evidence" value="ECO:0007669"/>
    <property type="project" value="UniProtKB-UniPathway"/>
</dbReference>
<dbReference type="EMBL" id="SLXT01000020">
    <property type="protein sequence ID" value="TCP62597.1"/>
    <property type="molecule type" value="Genomic_DNA"/>
</dbReference>
<feature type="domain" description="Thiamine pyrophosphate enzyme TPP-binding" evidence="16">
    <location>
        <begin position="386"/>
        <end position="535"/>
    </location>
</feature>
<evidence type="ECO:0000313" key="18">
    <source>
        <dbReference type="EMBL" id="TCP62597.1"/>
    </source>
</evidence>
<evidence type="ECO:0000256" key="1">
    <source>
        <dbReference type="ARBA" id="ARBA00004974"/>
    </source>
</evidence>
<dbReference type="GO" id="GO:0050660">
    <property type="term" value="F:flavin adenine dinucleotide binding"/>
    <property type="evidence" value="ECO:0007669"/>
    <property type="project" value="InterPro"/>
</dbReference>
<dbReference type="PANTHER" id="PTHR18968:SF13">
    <property type="entry name" value="ACETOLACTATE SYNTHASE CATALYTIC SUBUNIT, MITOCHONDRIAL"/>
    <property type="match status" value="1"/>
</dbReference>
<dbReference type="InterPro" id="IPR039368">
    <property type="entry name" value="AHAS_TPP"/>
</dbReference>
<comment type="catalytic activity">
    <reaction evidence="13 14">
        <text>2 pyruvate + H(+) = (2S)-2-acetolactate + CO2</text>
        <dbReference type="Rhea" id="RHEA:25249"/>
        <dbReference type="ChEBI" id="CHEBI:15361"/>
        <dbReference type="ChEBI" id="CHEBI:15378"/>
        <dbReference type="ChEBI" id="CHEBI:16526"/>
        <dbReference type="ChEBI" id="CHEBI:58476"/>
        <dbReference type="EC" id="2.2.1.6"/>
    </reaction>
</comment>
<evidence type="ECO:0000256" key="3">
    <source>
        <dbReference type="ARBA" id="ARBA00007812"/>
    </source>
</evidence>
<keyword evidence="8 14" id="KW-0479">Metal-binding</keyword>
<protein>
    <recommendedName>
        <fullName evidence="4 14">Acetolactate synthase</fullName>
        <ecNumber evidence="4 14">2.2.1.6</ecNumber>
    </recommendedName>
</protein>
<dbReference type="NCBIfam" id="TIGR00118">
    <property type="entry name" value="acolac_lg"/>
    <property type="match status" value="1"/>
</dbReference>
<dbReference type="InterPro" id="IPR011766">
    <property type="entry name" value="TPP_enzyme_TPP-bd"/>
</dbReference>
<keyword evidence="12 14" id="KW-0100">Branched-chain amino acid biosynthesis</keyword>
<dbReference type="EC" id="2.2.1.6" evidence="4 14"/>
<evidence type="ECO:0000256" key="11">
    <source>
        <dbReference type="ARBA" id="ARBA00023052"/>
    </source>
</evidence>
<dbReference type="FunFam" id="3.40.50.970:FF:000016">
    <property type="entry name" value="Acetolactate synthase"/>
    <property type="match status" value="1"/>
</dbReference>
<evidence type="ECO:0000256" key="10">
    <source>
        <dbReference type="ARBA" id="ARBA00022842"/>
    </source>
</evidence>
<evidence type="ECO:0000256" key="4">
    <source>
        <dbReference type="ARBA" id="ARBA00013145"/>
    </source>
</evidence>
<gene>
    <name evidence="18" type="ORF">EDD73_12014</name>
</gene>
<keyword evidence="11 14" id="KW-0786">Thiamine pyrophosphate</keyword>
<comment type="cofactor">
    <cofactor evidence="14">
        <name>Mg(2+)</name>
        <dbReference type="ChEBI" id="CHEBI:18420"/>
    </cofactor>
    <text evidence="14">Binds 1 Mg(2+) ion per subunit.</text>
</comment>
<keyword evidence="19" id="KW-1185">Reference proteome</keyword>
<comment type="pathway">
    <text evidence="2 14">Amino-acid biosynthesis; L-valine biosynthesis; L-valine from pyruvate: step 1/4.</text>
</comment>
<keyword evidence="10 14" id="KW-0460">Magnesium</keyword>
<feature type="domain" description="Thiamine pyrophosphate enzyme central" evidence="15">
    <location>
        <begin position="190"/>
        <end position="323"/>
    </location>
</feature>
<evidence type="ECO:0000256" key="9">
    <source>
        <dbReference type="ARBA" id="ARBA00022827"/>
    </source>
</evidence>
<dbReference type="UniPathway" id="UPA00049">
    <property type="reaction ID" value="UER00059"/>
</dbReference>
<evidence type="ECO:0000256" key="5">
    <source>
        <dbReference type="ARBA" id="ARBA00022605"/>
    </source>
</evidence>
<comment type="similarity">
    <text evidence="3 14">Belongs to the TPP enzyme family.</text>
</comment>
<dbReference type="InterPro" id="IPR029035">
    <property type="entry name" value="DHS-like_NAD/FAD-binding_dom"/>
</dbReference>
<reference evidence="18 19" key="1">
    <citation type="submission" date="2019-03" db="EMBL/GenBank/DDBJ databases">
        <title>Genomic Encyclopedia of Type Strains, Phase IV (KMG-IV): sequencing the most valuable type-strain genomes for metagenomic binning, comparative biology and taxonomic classification.</title>
        <authorList>
            <person name="Goeker M."/>
        </authorList>
    </citation>
    <scope>NUCLEOTIDE SEQUENCE [LARGE SCALE GENOMIC DNA]</scope>
    <source>
        <strain evidence="18 19">DSM 11170</strain>
    </source>
</reference>
<dbReference type="Proteomes" id="UP000294813">
    <property type="component" value="Unassembled WGS sequence"/>
</dbReference>
<dbReference type="CDD" id="cd02015">
    <property type="entry name" value="TPP_AHAS"/>
    <property type="match status" value="1"/>
</dbReference>
<keyword evidence="7 14" id="KW-0808">Transferase</keyword>
<evidence type="ECO:0000313" key="19">
    <source>
        <dbReference type="Proteomes" id="UP000294813"/>
    </source>
</evidence>
<dbReference type="InterPro" id="IPR029061">
    <property type="entry name" value="THDP-binding"/>
</dbReference>
<dbReference type="InterPro" id="IPR012000">
    <property type="entry name" value="Thiamin_PyroP_enz_cen_dom"/>
</dbReference>
<proteinExistence type="inferred from homology"/>
<evidence type="ECO:0000259" key="16">
    <source>
        <dbReference type="Pfam" id="PF02775"/>
    </source>
</evidence>
<dbReference type="Gene3D" id="3.40.50.970">
    <property type="match status" value="2"/>
</dbReference>
<dbReference type="Gene3D" id="3.40.50.1220">
    <property type="entry name" value="TPP-binding domain"/>
    <property type="match status" value="1"/>
</dbReference>
<comment type="cofactor">
    <cofactor evidence="14">
        <name>thiamine diphosphate</name>
        <dbReference type="ChEBI" id="CHEBI:58937"/>
    </cofactor>
    <text evidence="14">Binds 1 thiamine pyrophosphate per subunit.</text>
</comment>
<evidence type="ECO:0000259" key="17">
    <source>
        <dbReference type="Pfam" id="PF02776"/>
    </source>
</evidence>
<dbReference type="AlphaFoldDB" id="A0A4R2RK84"/>
<keyword evidence="6" id="KW-0285">Flavoprotein</keyword>
<accession>A0A4R2RK84</accession>
<dbReference type="InterPro" id="IPR012001">
    <property type="entry name" value="Thiamin_PyroP_enz_TPP-bd_dom"/>
</dbReference>
<evidence type="ECO:0000256" key="2">
    <source>
        <dbReference type="ARBA" id="ARBA00005025"/>
    </source>
</evidence>
<evidence type="ECO:0000256" key="7">
    <source>
        <dbReference type="ARBA" id="ARBA00022679"/>
    </source>
</evidence>
<dbReference type="CDD" id="cd07035">
    <property type="entry name" value="TPP_PYR_POX_like"/>
    <property type="match status" value="1"/>
</dbReference>
<evidence type="ECO:0000256" key="13">
    <source>
        <dbReference type="ARBA" id="ARBA00048670"/>
    </source>
</evidence>
<comment type="caution">
    <text evidence="18">The sequence shown here is derived from an EMBL/GenBank/DDBJ whole genome shotgun (WGS) entry which is preliminary data.</text>
</comment>
<dbReference type="UniPathway" id="UPA00047">
    <property type="reaction ID" value="UER00055"/>
</dbReference>
<evidence type="ECO:0000256" key="14">
    <source>
        <dbReference type="RuleBase" id="RU003591"/>
    </source>
</evidence>